<gene>
    <name evidence="4" type="ORF">CTA1_11208</name>
</gene>
<feature type="region of interest" description="Disordered" evidence="1">
    <location>
        <begin position="254"/>
        <end position="292"/>
    </location>
</feature>
<dbReference type="Proteomes" id="UP000310108">
    <property type="component" value="Unassembled WGS sequence"/>
</dbReference>
<keyword evidence="2" id="KW-0812">Transmembrane</keyword>
<dbReference type="AlphaFoldDB" id="A0A4V6DFJ4"/>
<dbReference type="EMBL" id="PJEX01000555">
    <property type="protein sequence ID" value="TKW49386.1"/>
    <property type="molecule type" value="Genomic_DNA"/>
</dbReference>
<feature type="transmembrane region" description="Helical" evidence="2">
    <location>
        <begin position="223"/>
        <end position="249"/>
    </location>
</feature>
<keyword evidence="2" id="KW-0472">Membrane</keyword>
<feature type="compositionally biased region" description="Polar residues" evidence="1">
    <location>
        <begin position="283"/>
        <end position="292"/>
    </location>
</feature>
<dbReference type="STRING" id="1306861.A0A4V6DFJ4"/>
<comment type="caution">
    <text evidence="4">The sequence shown here is derived from an EMBL/GenBank/DDBJ whole genome shotgun (WGS) entry which is preliminary data.</text>
</comment>
<accession>A0A4V6DFJ4</accession>
<feature type="compositionally biased region" description="Low complexity" evidence="1">
    <location>
        <begin position="186"/>
        <end position="201"/>
    </location>
</feature>
<keyword evidence="5" id="KW-1185">Reference proteome</keyword>
<feature type="compositionally biased region" description="Polar residues" evidence="1">
    <location>
        <begin position="355"/>
        <end position="369"/>
    </location>
</feature>
<feature type="region of interest" description="Disordered" evidence="1">
    <location>
        <begin position="329"/>
        <end position="380"/>
    </location>
</feature>
<proteinExistence type="predicted"/>
<feature type="compositionally biased region" description="Polar residues" evidence="1">
    <location>
        <begin position="202"/>
        <end position="219"/>
    </location>
</feature>
<evidence type="ECO:0008006" key="6">
    <source>
        <dbReference type="Google" id="ProtNLM"/>
    </source>
</evidence>
<reference evidence="4 5" key="1">
    <citation type="journal article" date="2019" name="PLoS ONE">
        <title>Comparative genome analysis indicates high evolutionary potential of pathogenicity genes in Colletotrichum tanaceti.</title>
        <authorList>
            <person name="Lelwala R.V."/>
            <person name="Korhonen P.K."/>
            <person name="Young N.D."/>
            <person name="Scott J.B."/>
            <person name="Ades P.A."/>
            <person name="Gasser R.B."/>
            <person name="Taylor P.W.J."/>
        </authorList>
    </citation>
    <scope>NUCLEOTIDE SEQUENCE [LARGE SCALE GENOMIC DNA]</scope>
    <source>
        <strain evidence="4">BRIP57314</strain>
    </source>
</reference>
<evidence type="ECO:0000256" key="1">
    <source>
        <dbReference type="SAM" id="MobiDB-lite"/>
    </source>
</evidence>
<dbReference type="OrthoDB" id="4848805at2759"/>
<keyword evidence="2" id="KW-1133">Transmembrane helix</keyword>
<keyword evidence="3" id="KW-0732">Signal</keyword>
<feature type="signal peptide" evidence="3">
    <location>
        <begin position="1"/>
        <end position="19"/>
    </location>
</feature>
<evidence type="ECO:0000313" key="4">
    <source>
        <dbReference type="EMBL" id="TKW49386.1"/>
    </source>
</evidence>
<sequence length="380" mass="40289">MVVIRVVLMLTALLLPAMALKTGRHDVPFASQTLKARDEVGDWHVAPTHPPNQRFAAMAIKRQEGGPTCGYYEYNSEAFDCYTDQACVTKDGYFGCTAGSQPFMACLDAFNSLCSQTTQGLGTLCCNFNTDFPLCVTAVKPITDNSPATTITGFRCGNNRAKGSKLVLETKGKPTAPRTTTSDPVSAVSSDPTTPASASTTQNIPAKTTTKDPSPVPSSATPVGAIVGGVIGGLAVIGFTALGIAWIWVRNRQEKRSGSSGPPGLMDQPYTYTPMPPAGAPSESRSPQAQSSYDMTSYKGFYRQSAVSSLDHESHYHSVPTAAVFTPTGPEGPSYQPMAAAHGTVPDDRRRLSVAHSSSPAGAANNTMELPSERYDRYEG</sequence>
<feature type="compositionally biased region" description="Basic and acidic residues" evidence="1">
    <location>
        <begin position="371"/>
        <end position="380"/>
    </location>
</feature>
<evidence type="ECO:0000256" key="2">
    <source>
        <dbReference type="SAM" id="Phobius"/>
    </source>
</evidence>
<evidence type="ECO:0000256" key="3">
    <source>
        <dbReference type="SAM" id="SignalP"/>
    </source>
</evidence>
<evidence type="ECO:0000313" key="5">
    <source>
        <dbReference type="Proteomes" id="UP000310108"/>
    </source>
</evidence>
<feature type="chain" id="PRO_5020989702" description="Carcinoembryonic antigen-related cell adhesion molecule 1" evidence="3">
    <location>
        <begin position="20"/>
        <end position="380"/>
    </location>
</feature>
<protein>
    <recommendedName>
        <fullName evidence="6">Carcinoembryonic antigen-related cell adhesion molecule 1</fullName>
    </recommendedName>
</protein>
<feature type="region of interest" description="Disordered" evidence="1">
    <location>
        <begin position="167"/>
        <end position="219"/>
    </location>
</feature>
<organism evidence="4 5">
    <name type="scientific">Colletotrichum tanaceti</name>
    <dbReference type="NCBI Taxonomy" id="1306861"/>
    <lineage>
        <taxon>Eukaryota</taxon>
        <taxon>Fungi</taxon>
        <taxon>Dikarya</taxon>
        <taxon>Ascomycota</taxon>
        <taxon>Pezizomycotina</taxon>
        <taxon>Sordariomycetes</taxon>
        <taxon>Hypocreomycetidae</taxon>
        <taxon>Glomerellales</taxon>
        <taxon>Glomerellaceae</taxon>
        <taxon>Colletotrichum</taxon>
        <taxon>Colletotrichum destructivum species complex</taxon>
    </lineage>
</organism>
<name>A0A4V6DFJ4_9PEZI</name>